<evidence type="ECO:0000256" key="18">
    <source>
        <dbReference type="HAMAP-Rule" id="MF_01631"/>
    </source>
</evidence>
<dbReference type="GO" id="GO:0005737">
    <property type="term" value="C:cytoplasm"/>
    <property type="evidence" value="ECO:0007669"/>
    <property type="project" value="UniProtKB-SubCell"/>
</dbReference>
<feature type="binding site" evidence="18">
    <location>
        <position position="371"/>
    </location>
    <ligand>
        <name>UDP-N-acetyl-alpha-D-glucosamine</name>
        <dbReference type="ChEBI" id="CHEBI:57705"/>
    </ligand>
</feature>
<feature type="binding site" evidence="18">
    <location>
        <position position="75"/>
    </location>
    <ligand>
        <name>UDP-N-acetyl-alpha-D-glucosamine</name>
        <dbReference type="ChEBI" id="CHEBI:57705"/>
    </ligand>
</feature>
<evidence type="ECO:0000256" key="9">
    <source>
        <dbReference type="ARBA" id="ARBA00022842"/>
    </source>
</evidence>
<dbReference type="GO" id="GO:0019134">
    <property type="term" value="F:glucosamine-1-phosphate N-acetyltransferase activity"/>
    <property type="evidence" value="ECO:0007669"/>
    <property type="project" value="UniProtKB-UniRule"/>
</dbReference>
<organism evidence="22">
    <name type="scientific">Geobacter metallireducens</name>
    <dbReference type="NCBI Taxonomy" id="28232"/>
    <lineage>
        <taxon>Bacteria</taxon>
        <taxon>Pseudomonadati</taxon>
        <taxon>Thermodesulfobacteriota</taxon>
        <taxon>Desulfuromonadia</taxon>
        <taxon>Geobacterales</taxon>
        <taxon>Geobacteraceae</taxon>
        <taxon>Geobacter</taxon>
    </lineage>
</organism>
<dbReference type="InterPro" id="IPR005882">
    <property type="entry name" value="Bifunctional_GlmU"/>
</dbReference>
<dbReference type="UniPathway" id="UPA00113">
    <property type="reaction ID" value="UER00532"/>
</dbReference>
<dbReference type="Gene3D" id="2.160.10.10">
    <property type="entry name" value="Hexapeptide repeat proteins"/>
    <property type="match status" value="2"/>
</dbReference>
<keyword evidence="8 18" id="KW-0677">Repeat</keyword>
<keyword evidence="9 18" id="KW-0460">Magnesium</keyword>
<dbReference type="PANTHER" id="PTHR43584:SF3">
    <property type="entry name" value="BIFUNCTIONAL PROTEIN GLMU"/>
    <property type="match status" value="1"/>
</dbReference>
<evidence type="ECO:0000256" key="4">
    <source>
        <dbReference type="ARBA" id="ARBA00022490"/>
    </source>
</evidence>
<feature type="region of interest" description="Pyrophosphorylase" evidence="18">
    <location>
        <begin position="1"/>
        <end position="232"/>
    </location>
</feature>
<comment type="pathway">
    <text evidence="18">Bacterial outer membrane biogenesis; LPS lipid A biosynthesis.</text>
</comment>
<feature type="domain" description="MobA-like NTP transferase" evidence="20">
    <location>
        <begin position="6"/>
        <end position="134"/>
    </location>
</feature>
<feature type="binding site" evidence="18">
    <location>
        <position position="142"/>
    </location>
    <ligand>
        <name>UDP-N-acetyl-alpha-D-glucosamine</name>
        <dbReference type="ChEBI" id="CHEBI:57705"/>
    </ligand>
</feature>
<dbReference type="GO" id="GO:0016020">
    <property type="term" value="C:membrane"/>
    <property type="evidence" value="ECO:0007669"/>
    <property type="project" value="GOC"/>
</dbReference>
<feature type="binding site" evidence="18">
    <location>
        <position position="460"/>
    </location>
    <ligand>
        <name>acetyl-CoA</name>
        <dbReference type="ChEBI" id="CHEBI:57288"/>
    </ligand>
</feature>
<feature type="domain" description="Mannose-1-phosphate guanyltransferase C-terminal" evidence="21">
    <location>
        <begin position="263"/>
        <end position="339"/>
    </location>
</feature>
<evidence type="ECO:0000256" key="10">
    <source>
        <dbReference type="ARBA" id="ARBA00022960"/>
    </source>
</evidence>
<dbReference type="InterPro" id="IPR001451">
    <property type="entry name" value="Hexapep"/>
</dbReference>
<dbReference type="CDD" id="cd03353">
    <property type="entry name" value="LbH_GlmU_C"/>
    <property type="match status" value="1"/>
</dbReference>
<evidence type="ECO:0000256" key="6">
    <source>
        <dbReference type="ARBA" id="ARBA00022695"/>
    </source>
</evidence>
<protein>
    <recommendedName>
        <fullName evidence="18">Bifunctional protein GlmU</fullName>
    </recommendedName>
    <domain>
        <recommendedName>
            <fullName evidence="18">UDP-N-acetylglucosamine pyrophosphorylase</fullName>
            <ecNumber evidence="18">2.7.7.23</ecNumber>
        </recommendedName>
        <alternativeName>
            <fullName evidence="18">N-acetylglucosamine-1-phosphate uridyltransferase</fullName>
        </alternativeName>
    </domain>
    <domain>
        <recommendedName>
            <fullName evidence="18">Glucosamine-1-phosphate N-acetyltransferase</fullName>
            <ecNumber evidence="18">2.3.1.157</ecNumber>
        </recommendedName>
    </domain>
</protein>
<comment type="catalytic activity">
    <reaction evidence="16 18">
        <text>N-acetyl-alpha-D-glucosamine 1-phosphate + UTP + H(+) = UDP-N-acetyl-alpha-D-glucosamine + diphosphate</text>
        <dbReference type="Rhea" id="RHEA:13509"/>
        <dbReference type="ChEBI" id="CHEBI:15378"/>
        <dbReference type="ChEBI" id="CHEBI:33019"/>
        <dbReference type="ChEBI" id="CHEBI:46398"/>
        <dbReference type="ChEBI" id="CHEBI:57705"/>
        <dbReference type="ChEBI" id="CHEBI:57776"/>
        <dbReference type="EC" id="2.7.7.23"/>
    </reaction>
</comment>
<accession>A0A831U4X5</accession>
<feature type="region of interest" description="Disordered" evidence="19">
    <location>
        <begin position="464"/>
        <end position="483"/>
    </location>
</feature>
<evidence type="ECO:0000256" key="17">
    <source>
        <dbReference type="ARBA" id="ARBA00049628"/>
    </source>
</evidence>
<comment type="similarity">
    <text evidence="2 18">In the C-terminal section; belongs to the transferase hexapeptide repeat family.</text>
</comment>
<feature type="binding site" evidence="18">
    <location>
        <position position="105"/>
    </location>
    <ligand>
        <name>Mg(2+)</name>
        <dbReference type="ChEBI" id="CHEBI:18420"/>
    </ligand>
</feature>
<dbReference type="InterPro" id="IPR029044">
    <property type="entry name" value="Nucleotide-diphossugar_trans"/>
</dbReference>
<evidence type="ECO:0000256" key="16">
    <source>
        <dbReference type="ARBA" id="ARBA00048493"/>
    </source>
</evidence>
<dbReference type="GO" id="GO:0008360">
    <property type="term" value="P:regulation of cell shape"/>
    <property type="evidence" value="ECO:0007669"/>
    <property type="project" value="UniProtKB-KW"/>
</dbReference>
<dbReference type="GO" id="GO:0071555">
    <property type="term" value="P:cell wall organization"/>
    <property type="evidence" value="ECO:0007669"/>
    <property type="project" value="UniProtKB-KW"/>
</dbReference>
<dbReference type="InterPro" id="IPR038009">
    <property type="entry name" value="GlmU_C_LbH"/>
</dbReference>
<feature type="active site" description="Proton acceptor" evidence="18">
    <location>
        <position position="383"/>
    </location>
</feature>
<evidence type="ECO:0000256" key="12">
    <source>
        <dbReference type="ARBA" id="ARBA00023268"/>
    </source>
</evidence>
<dbReference type="EMBL" id="DSOV01000041">
    <property type="protein sequence ID" value="HEN42498.1"/>
    <property type="molecule type" value="Genomic_DNA"/>
</dbReference>
<proteinExistence type="inferred from homology"/>
<keyword evidence="5 18" id="KW-0808">Transferase</keyword>
<keyword evidence="4 18" id="KW-0963">Cytoplasm</keyword>
<dbReference type="EC" id="2.3.1.157" evidence="18"/>
<dbReference type="GO" id="GO:0000287">
    <property type="term" value="F:magnesium ion binding"/>
    <property type="evidence" value="ECO:0007669"/>
    <property type="project" value="UniProtKB-UniRule"/>
</dbReference>
<dbReference type="SUPFAM" id="SSF53448">
    <property type="entry name" value="Nucleotide-diphospho-sugar transferases"/>
    <property type="match status" value="1"/>
</dbReference>
<feature type="binding site" evidence="18">
    <location>
        <position position="172"/>
    </location>
    <ligand>
        <name>UDP-N-acetyl-alpha-D-glucosamine</name>
        <dbReference type="ChEBI" id="CHEBI:57705"/>
    </ligand>
</feature>
<dbReference type="UniPathway" id="UPA00973"/>
<evidence type="ECO:0000259" key="20">
    <source>
        <dbReference type="Pfam" id="PF12804"/>
    </source>
</evidence>
<dbReference type="InterPro" id="IPR056729">
    <property type="entry name" value="GMPPB_C"/>
</dbReference>
<dbReference type="GO" id="GO:0009245">
    <property type="term" value="P:lipid A biosynthetic process"/>
    <property type="evidence" value="ECO:0007669"/>
    <property type="project" value="UniProtKB-UniRule"/>
</dbReference>
<evidence type="ECO:0000256" key="1">
    <source>
        <dbReference type="ARBA" id="ARBA00004496"/>
    </source>
</evidence>
<comment type="caution">
    <text evidence="18">Lacks conserved residue(s) required for the propagation of feature annotation.</text>
</comment>
<evidence type="ECO:0000256" key="15">
    <source>
        <dbReference type="ARBA" id="ARBA00048247"/>
    </source>
</evidence>
<evidence type="ECO:0000256" key="19">
    <source>
        <dbReference type="SAM" id="MobiDB-lite"/>
    </source>
</evidence>
<feature type="binding site" evidence="18">
    <location>
        <position position="386"/>
    </location>
    <ligand>
        <name>UDP-N-acetyl-alpha-D-glucosamine</name>
        <dbReference type="ChEBI" id="CHEBI:57705"/>
    </ligand>
</feature>
<dbReference type="AlphaFoldDB" id="A0A831U4X5"/>
<dbReference type="GO" id="GO:0000902">
    <property type="term" value="P:cell morphogenesis"/>
    <property type="evidence" value="ECO:0007669"/>
    <property type="project" value="UniProtKB-UniRule"/>
</dbReference>
<sequence length="483" mass="50619">MGDLAAIILAAGKGTRMKSDLVKVMHPLAGTPMVAWPVEAARQAGTSRMVLVVGHQADTIRGHFAGADDLAFALQEEQLGTGHAVASAAAALDGFTGNVLILCGDVPLIRPETLRGMIDAHNATGAALTVLTTRLADPFGYGRIIRGFDGRVIRIVEEKDATPEERGHTEVNAGIYCAGAAFLFDAVKKIGNDNAQGEYYLTDIVTMANERGLRCTAHPVADAVEVMGVNDRAQLAEAGRHARQRINGALMLEGVTIVDPAATYIDRGVSVGRDTTIHPGVHLSGATRIGEGCTIEQGAVIKGSTLGNGCVVEPGAVIRTCRIGSRVAIKAGTVMEDAVIHDHAAIGPMAHLRPGTELMAHVKIGNFVETKKITMGEGSKASHLTYLGDATIGSNVNVGCGTITCNYDGVRKHRTVIGDDVFVGSDVQFVAPVTIGRNSLIAAGTTVTRDVPPDSLAIARSPQVNKEGWKLRQRNQGPGTGDQ</sequence>
<keyword evidence="13 18" id="KW-0012">Acyltransferase</keyword>
<dbReference type="NCBIfam" id="NF010935">
    <property type="entry name" value="PRK14355.1"/>
    <property type="match status" value="1"/>
</dbReference>
<feature type="binding site" evidence="18">
    <location>
        <position position="23"/>
    </location>
    <ligand>
        <name>UDP-N-acetyl-alpha-D-glucosamine</name>
        <dbReference type="ChEBI" id="CHEBI:57705"/>
    </ligand>
</feature>
<keyword evidence="14 18" id="KW-0961">Cell wall biogenesis/degradation</keyword>
<dbReference type="SUPFAM" id="SSF51161">
    <property type="entry name" value="Trimeric LpxA-like enzymes"/>
    <property type="match status" value="1"/>
</dbReference>
<comment type="pathway">
    <text evidence="18">Nucleotide-sugar biosynthesis; UDP-N-acetyl-alpha-D-glucosamine biosynthesis; UDP-N-acetyl-alpha-D-glucosamine from N-acetyl-alpha-D-glucosamine 1-phosphate: step 1/1.</text>
</comment>
<keyword evidence="7 18" id="KW-0479">Metal-binding</keyword>
<evidence type="ECO:0000256" key="13">
    <source>
        <dbReference type="ARBA" id="ARBA00023315"/>
    </source>
</evidence>
<dbReference type="Gene3D" id="3.90.550.10">
    <property type="entry name" value="Spore Coat Polysaccharide Biosynthesis Protein SpsA, Chain A"/>
    <property type="match status" value="1"/>
</dbReference>
<comment type="subunit">
    <text evidence="18">Homotrimer.</text>
</comment>
<feature type="binding site" evidence="18">
    <location>
        <position position="157"/>
    </location>
    <ligand>
        <name>UDP-N-acetyl-alpha-D-glucosamine</name>
        <dbReference type="ChEBI" id="CHEBI:57705"/>
    </ligand>
</feature>
<keyword evidence="6 18" id="KW-0548">Nucleotidyltransferase</keyword>
<keyword evidence="10 18" id="KW-0133">Cell shape</keyword>
<dbReference type="InterPro" id="IPR011004">
    <property type="entry name" value="Trimer_LpxA-like_sf"/>
</dbReference>
<feature type="binding site" evidence="18">
    <location>
        <position position="425"/>
    </location>
    <ligand>
        <name>acetyl-CoA</name>
        <dbReference type="ChEBI" id="CHEBI:57288"/>
    </ligand>
</feature>
<feature type="binding site" evidence="18">
    <location>
        <begin position="80"/>
        <end position="81"/>
    </location>
    <ligand>
        <name>UDP-N-acetyl-alpha-D-glucosamine</name>
        <dbReference type="ChEBI" id="CHEBI:57705"/>
    </ligand>
</feature>
<dbReference type="Pfam" id="PF12804">
    <property type="entry name" value="NTP_transf_3"/>
    <property type="match status" value="1"/>
</dbReference>
<dbReference type="Pfam" id="PF25087">
    <property type="entry name" value="GMPPB_C"/>
    <property type="match status" value="1"/>
</dbReference>
<dbReference type="GO" id="GO:0003977">
    <property type="term" value="F:UDP-N-acetylglucosamine diphosphorylase activity"/>
    <property type="evidence" value="ECO:0007669"/>
    <property type="project" value="UniProtKB-UniRule"/>
</dbReference>
<feature type="region of interest" description="N-acetyltransferase" evidence="18">
    <location>
        <begin position="254"/>
        <end position="483"/>
    </location>
</feature>
<evidence type="ECO:0000313" key="22">
    <source>
        <dbReference type="EMBL" id="HEN42498.1"/>
    </source>
</evidence>
<feature type="binding site" evidence="18">
    <location>
        <position position="353"/>
    </location>
    <ligand>
        <name>UDP-N-acetyl-alpha-D-glucosamine</name>
        <dbReference type="ChEBI" id="CHEBI:57705"/>
    </ligand>
</feature>
<evidence type="ECO:0000256" key="11">
    <source>
        <dbReference type="ARBA" id="ARBA00022984"/>
    </source>
</evidence>
<dbReference type="Pfam" id="PF00132">
    <property type="entry name" value="Hexapep"/>
    <property type="match status" value="1"/>
</dbReference>
<comment type="function">
    <text evidence="17 18">Catalyzes the last two sequential reactions in the de novo biosynthetic pathway for UDP-N-acetylglucosamine (UDP-GlcNAc). The C-terminal domain catalyzes the transfer of acetyl group from acetyl coenzyme A to glucosamine-1-phosphate (GlcN-1-P) to produce N-acetylglucosamine-1-phosphate (GlcNAc-1-P), which is converted into UDP-GlcNAc by the transfer of uridine 5-monophosphate (from uridine 5-triphosphate), a reaction catalyzed by the N-terminal domain.</text>
</comment>
<evidence type="ECO:0000256" key="14">
    <source>
        <dbReference type="ARBA" id="ARBA00023316"/>
    </source>
</evidence>
<comment type="pathway">
    <text evidence="18">Nucleotide-sugar biosynthesis; UDP-N-acetyl-alpha-D-glucosamine biosynthesis; N-acetyl-alpha-D-glucosamine 1-phosphate from alpha-D-glucosamine 6-phosphate (route II): step 2/2.</text>
</comment>
<dbReference type="GO" id="GO:0009252">
    <property type="term" value="P:peptidoglycan biosynthetic process"/>
    <property type="evidence" value="ECO:0007669"/>
    <property type="project" value="UniProtKB-UniRule"/>
</dbReference>
<comment type="similarity">
    <text evidence="3 18">In the N-terminal section; belongs to the N-acetylglucosamine-1-phosphate uridyltransferase family.</text>
</comment>
<gene>
    <name evidence="18 22" type="primary">glmU</name>
    <name evidence="22" type="ORF">ENQ87_08990</name>
</gene>
<dbReference type="InterPro" id="IPR050065">
    <property type="entry name" value="GlmU-like"/>
</dbReference>
<feature type="binding site" evidence="18">
    <location>
        <begin position="406"/>
        <end position="407"/>
    </location>
    <ligand>
        <name>acetyl-CoA</name>
        <dbReference type="ChEBI" id="CHEBI:57288"/>
    </ligand>
</feature>
<comment type="cofactor">
    <cofactor evidence="18">
        <name>Mg(2+)</name>
        <dbReference type="ChEBI" id="CHEBI:18420"/>
    </cofactor>
    <text evidence="18">Binds 1 Mg(2+) ion per subunit.</text>
</comment>
<evidence type="ECO:0000256" key="3">
    <source>
        <dbReference type="ARBA" id="ARBA00007947"/>
    </source>
</evidence>
<feature type="region of interest" description="Linker" evidence="18">
    <location>
        <begin position="233"/>
        <end position="253"/>
    </location>
</feature>
<evidence type="ECO:0000259" key="21">
    <source>
        <dbReference type="Pfam" id="PF25087"/>
    </source>
</evidence>
<dbReference type="GO" id="GO:0006048">
    <property type="term" value="P:UDP-N-acetylglucosamine biosynthetic process"/>
    <property type="evidence" value="ECO:0007669"/>
    <property type="project" value="UniProtKB-UniPathway"/>
</dbReference>
<dbReference type="CDD" id="cd02540">
    <property type="entry name" value="GT2_GlmU_N_bac"/>
    <property type="match status" value="1"/>
</dbReference>
<feature type="binding site" evidence="18">
    <location>
        <position position="230"/>
    </location>
    <ligand>
        <name>UDP-N-acetyl-alpha-D-glucosamine</name>
        <dbReference type="ChEBI" id="CHEBI:57705"/>
    </ligand>
</feature>
<feature type="binding site" evidence="18">
    <location>
        <position position="443"/>
    </location>
    <ligand>
        <name>acetyl-CoA</name>
        <dbReference type="ChEBI" id="CHEBI:57288"/>
    </ligand>
</feature>
<dbReference type="HAMAP" id="MF_01631">
    <property type="entry name" value="GlmU"/>
    <property type="match status" value="1"/>
</dbReference>
<name>A0A831U4X5_GEOME</name>
<dbReference type="InterPro" id="IPR025877">
    <property type="entry name" value="MobA-like_NTP_Trfase"/>
</dbReference>
<comment type="catalytic activity">
    <reaction evidence="15 18">
        <text>alpha-D-glucosamine 1-phosphate + acetyl-CoA = N-acetyl-alpha-D-glucosamine 1-phosphate + CoA + H(+)</text>
        <dbReference type="Rhea" id="RHEA:13725"/>
        <dbReference type="ChEBI" id="CHEBI:15378"/>
        <dbReference type="ChEBI" id="CHEBI:57287"/>
        <dbReference type="ChEBI" id="CHEBI:57288"/>
        <dbReference type="ChEBI" id="CHEBI:57776"/>
        <dbReference type="ChEBI" id="CHEBI:58516"/>
        <dbReference type="EC" id="2.3.1.157"/>
    </reaction>
</comment>
<dbReference type="PANTHER" id="PTHR43584">
    <property type="entry name" value="NUCLEOTIDYL TRANSFERASE"/>
    <property type="match status" value="1"/>
</dbReference>
<evidence type="ECO:0000256" key="7">
    <source>
        <dbReference type="ARBA" id="ARBA00022723"/>
    </source>
</evidence>
<comment type="caution">
    <text evidence="22">The sequence shown here is derived from an EMBL/GenBank/DDBJ whole genome shotgun (WGS) entry which is preliminary data.</text>
</comment>
<evidence type="ECO:0000256" key="5">
    <source>
        <dbReference type="ARBA" id="ARBA00022679"/>
    </source>
</evidence>
<evidence type="ECO:0000256" key="8">
    <source>
        <dbReference type="ARBA" id="ARBA00022737"/>
    </source>
</evidence>
<feature type="binding site" evidence="18">
    <location>
        <begin position="9"/>
        <end position="12"/>
    </location>
    <ligand>
        <name>UDP-N-acetyl-alpha-D-glucosamine</name>
        <dbReference type="ChEBI" id="CHEBI:57705"/>
    </ligand>
</feature>
<feature type="binding site" evidence="18">
    <location>
        <position position="230"/>
    </location>
    <ligand>
        <name>Mg(2+)</name>
        <dbReference type="ChEBI" id="CHEBI:18420"/>
    </ligand>
</feature>
<keyword evidence="11 18" id="KW-0573">Peptidoglycan synthesis</keyword>
<reference evidence="22" key="1">
    <citation type="journal article" date="2020" name="mSystems">
        <title>Genome- and Community-Level Interaction Insights into Carbon Utilization and Element Cycling Functions of Hydrothermarchaeota in Hydrothermal Sediment.</title>
        <authorList>
            <person name="Zhou Z."/>
            <person name="Liu Y."/>
            <person name="Xu W."/>
            <person name="Pan J."/>
            <person name="Luo Z.H."/>
            <person name="Li M."/>
        </authorList>
    </citation>
    <scope>NUCLEOTIDE SEQUENCE [LARGE SCALE GENOMIC DNA]</scope>
    <source>
        <strain evidence="22">SpSt-349</strain>
    </source>
</reference>
<feature type="binding site" evidence="18">
    <location>
        <position position="397"/>
    </location>
    <ligand>
        <name>UDP-N-acetyl-alpha-D-glucosamine</name>
        <dbReference type="ChEBI" id="CHEBI:57705"/>
    </ligand>
</feature>
<evidence type="ECO:0000256" key="2">
    <source>
        <dbReference type="ARBA" id="ARBA00007707"/>
    </source>
</evidence>
<comment type="subcellular location">
    <subcellularLocation>
        <location evidence="1 18">Cytoplasm</location>
    </subcellularLocation>
</comment>
<dbReference type="EC" id="2.7.7.23" evidence="18"/>
<keyword evidence="12 18" id="KW-0511">Multifunctional enzyme</keyword>